<evidence type="ECO:0000256" key="1">
    <source>
        <dbReference type="SAM" id="Phobius"/>
    </source>
</evidence>
<proteinExistence type="predicted"/>
<feature type="transmembrane region" description="Helical" evidence="1">
    <location>
        <begin position="63"/>
        <end position="84"/>
    </location>
</feature>
<keyword evidence="1" id="KW-0812">Transmembrane</keyword>
<keyword evidence="1" id="KW-1133">Transmembrane helix</keyword>
<dbReference type="PANTHER" id="PTHR35804">
    <property type="entry name" value="LYSINE EXPORTER LYSO"/>
    <property type="match status" value="1"/>
</dbReference>
<evidence type="ECO:0000313" key="2">
    <source>
        <dbReference type="EMBL" id="POY51392.1"/>
    </source>
</evidence>
<gene>
    <name evidence="2" type="ORF">F131LOC_00906</name>
</gene>
<dbReference type="GO" id="GO:0005886">
    <property type="term" value="C:plasma membrane"/>
    <property type="evidence" value="ECO:0007669"/>
    <property type="project" value="TreeGrafter"/>
</dbReference>
<feature type="transmembrane region" description="Helical" evidence="1">
    <location>
        <begin position="280"/>
        <end position="298"/>
    </location>
</feature>
<accession>A0A855MHM0</accession>
<dbReference type="InterPro" id="IPR005642">
    <property type="entry name" value="LysO"/>
</dbReference>
<dbReference type="GO" id="GO:0015661">
    <property type="term" value="F:L-lysine efflux transmembrane transporter activity"/>
    <property type="evidence" value="ECO:0007669"/>
    <property type="project" value="InterPro"/>
</dbReference>
<feature type="transmembrane region" description="Helical" evidence="1">
    <location>
        <begin position="204"/>
        <end position="229"/>
    </location>
</feature>
<dbReference type="Pfam" id="PF03956">
    <property type="entry name" value="Lys_export"/>
    <property type="match status" value="1"/>
</dbReference>
<organism evidence="2">
    <name type="scientific">Pectobacterium versatile</name>
    <dbReference type="NCBI Taxonomy" id="2488639"/>
    <lineage>
        <taxon>Bacteria</taxon>
        <taxon>Pseudomonadati</taxon>
        <taxon>Pseudomonadota</taxon>
        <taxon>Gammaproteobacteria</taxon>
        <taxon>Enterobacterales</taxon>
        <taxon>Pectobacteriaceae</taxon>
        <taxon>Pectobacterium</taxon>
    </lineage>
</organism>
<comment type="caution">
    <text evidence="2">The sequence shown here is derived from an EMBL/GenBank/DDBJ whole genome shotgun (WGS) entry which is preliminary data.</text>
</comment>
<feature type="transmembrane region" description="Helical" evidence="1">
    <location>
        <begin position="6"/>
        <end position="21"/>
    </location>
</feature>
<sequence length="300" mass="32583">MMYSGLLIILLPLIIGYLVPLRGKKALQLINQLLSWMVYVILFLMGISLAFLENLSSNLLLIFRYTAVFAFCIVAANGIALWLWEKRSAWRSKYRDEAPPSRLRMILESFKLCGVVFGGFLLGLTQWSGFTYASKGSEYALIFLLFLVGVQLRNSGMTLRQIVLNRRGLVIALIVGISALGGGLLAAWILGLPLKTGLAMASGYGWYSLSGILLTDALGPVIGSTAFFNDLTRELLAIMLVPVLAQRNRSCALGLCGATSMDFTLPVLQRSAGIDVVPAAIVHGFLLSLAAPILMALFSS</sequence>
<protein>
    <submittedName>
        <fullName evidence="2">Membrane protein</fullName>
    </submittedName>
</protein>
<name>A0A855MHM0_9GAMM</name>
<dbReference type="AlphaFoldDB" id="A0A855MHM0"/>
<feature type="transmembrane region" description="Helical" evidence="1">
    <location>
        <begin position="168"/>
        <end position="192"/>
    </location>
</feature>
<keyword evidence="1" id="KW-0472">Membrane</keyword>
<dbReference type="PANTHER" id="PTHR35804:SF1">
    <property type="entry name" value="LYSINE EXPORTER LYSO"/>
    <property type="match status" value="1"/>
</dbReference>
<feature type="transmembrane region" description="Helical" evidence="1">
    <location>
        <begin position="33"/>
        <end position="51"/>
    </location>
</feature>
<feature type="transmembrane region" description="Helical" evidence="1">
    <location>
        <begin position="139"/>
        <end position="156"/>
    </location>
</feature>
<dbReference type="EMBL" id="PDVW01000003">
    <property type="protein sequence ID" value="POY51392.1"/>
    <property type="molecule type" value="Genomic_DNA"/>
</dbReference>
<feature type="transmembrane region" description="Helical" evidence="1">
    <location>
        <begin position="105"/>
        <end position="127"/>
    </location>
</feature>
<reference evidence="2" key="1">
    <citation type="submission" date="2017-12" db="EMBL/GenBank/DDBJ databases">
        <title>First report on the novel genomospecies/subspecies of Pectobacterium carotovorum in Russia.</title>
        <authorList>
            <person name="Shirshikov F.V."/>
            <person name="Miroshnikov K."/>
            <person name="Toshakov S.V."/>
            <person name="Kabanova A.P."/>
            <person name="Barannik A.P."/>
            <person name="Shneider M."/>
            <person name="Ignatov A.N."/>
            <person name="Miroshnikov K.A."/>
        </authorList>
    </citation>
    <scope>NUCLEOTIDE SEQUENCE [LARGE SCALE GENOMIC DNA]</scope>
    <source>
        <strain evidence="2">F131</strain>
    </source>
</reference>